<keyword evidence="3" id="KW-1185">Reference proteome</keyword>
<reference evidence="2" key="1">
    <citation type="journal article" date="2020" name="Stud. Mycol.">
        <title>101 Dothideomycetes genomes: a test case for predicting lifestyles and emergence of pathogens.</title>
        <authorList>
            <person name="Haridas S."/>
            <person name="Albert R."/>
            <person name="Binder M."/>
            <person name="Bloem J."/>
            <person name="Labutti K."/>
            <person name="Salamov A."/>
            <person name="Andreopoulos B."/>
            <person name="Baker S."/>
            <person name="Barry K."/>
            <person name="Bills G."/>
            <person name="Bluhm B."/>
            <person name="Cannon C."/>
            <person name="Castanera R."/>
            <person name="Culley D."/>
            <person name="Daum C."/>
            <person name="Ezra D."/>
            <person name="Gonzalez J."/>
            <person name="Henrissat B."/>
            <person name="Kuo A."/>
            <person name="Liang C."/>
            <person name="Lipzen A."/>
            <person name="Lutzoni F."/>
            <person name="Magnuson J."/>
            <person name="Mondo S."/>
            <person name="Nolan M."/>
            <person name="Ohm R."/>
            <person name="Pangilinan J."/>
            <person name="Park H.-J."/>
            <person name="Ramirez L."/>
            <person name="Alfaro M."/>
            <person name="Sun H."/>
            <person name="Tritt A."/>
            <person name="Yoshinaga Y."/>
            <person name="Zwiers L.-H."/>
            <person name="Turgeon B."/>
            <person name="Goodwin S."/>
            <person name="Spatafora J."/>
            <person name="Crous P."/>
            <person name="Grigoriev I."/>
        </authorList>
    </citation>
    <scope>NUCLEOTIDE SEQUENCE</scope>
    <source>
        <strain evidence="2">CBS 115976</strain>
    </source>
</reference>
<proteinExistence type="predicted"/>
<dbReference type="AlphaFoldDB" id="A0A6A6UQ78"/>
<sequence>MRRIVSSLISAVCFLSVTTLALPVPQGSIHHPMTSLKGMGTSIDNRDDTTDLNTAARDATAKPNDGTALSRRSIAAVNWMPTCIYQDHIQVKTCINQYPPSKDDIPGQEMPKEKEIPKVNKEINWVKWGEGWVKIAGNVLKWAVPFRGGLSSLMFPAWEHHD</sequence>
<evidence type="ECO:0000256" key="1">
    <source>
        <dbReference type="SAM" id="SignalP"/>
    </source>
</evidence>
<organism evidence="2 3">
    <name type="scientific">Microthyrium microscopicum</name>
    <dbReference type="NCBI Taxonomy" id="703497"/>
    <lineage>
        <taxon>Eukaryota</taxon>
        <taxon>Fungi</taxon>
        <taxon>Dikarya</taxon>
        <taxon>Ascomycota</taxon>
        <taxon>Pezizomycotina</taxon>
        <taxon>Dothideomycetes</taxon>
        <taxon>Dothideomycetes incertae sedis</taxon>
        <taxon>Microthyriales</taxon>
        <taxon>Microthyriaceae</taxon>
        <taxon>Microthyrium</taxon>
    </lineage>
</organism>
<feature type="signal peptide" evidence="1">
    <location>
        <begin position="1"/>
        <end position="21"/>
    </location>
</feature>
<dbReference type="EMBL" id="MU004231">
    <property type="protein sequence ID" value="KAF2673886.1"/>
    <property type="molecule type" value="Genomic_DNA"/>
</dbReference>
<dbReference type="Proteomes" id="UP000799302">
    <property type="component" value="Unassembled WGS sequence"/>
</dbReference>
<accession>A0A6A6UQ78</accession>
<evidence type="ECO:0000313" key="3">
    <source>
        <dbReference type="Proteomes" id="UP000799302"/>
    </source>
</evidence>
<gene>
    <name evidence="2" type="ORF">BT63DRAFT_476337</name>
</gene>
<feature type="chain" id="PRO_5025645689" evidence="1">
    <location>
        <begin position="22"/>
        <end position="162"/>
    </location>
</feature>
<protein>
    <submittedName>
        <fullName evidence="2">Uncharacterized protein</fullName>
    </submittedName>
</protein>
<name>A0A6A6UQ78_9PEZI</name>
<keyword evidence="1" id="KW-0732">Signal</keyword>
<evidence type="ECO:0000313" key="2">
    <source>
        <dbReference type="EMBL" id="KAF2673886.1"/>
    </source>
</evidence>